<evidence type="ECO:0000256" key="1">
    <source>
        <dbReference type="ARBA" id="ARBA00001964"/>
    </source>
</evidence>
<dbReference type="EMBL" id="MWQY01000002">
    <property type="protein sequence ID" value="ORC37734.1"/>
    <property type="molecule type" value="Genomic_DNA"/>
</dbReference>
<comment type="cofactor">
    <cofactor evidence="1">
        <name>thiamine diphosphate</name>
        <dbReference type="ChEBI" id="CHEBI:58937"/>
    </cofactor>
</comment>
<dbReference type="STRING" id="1963862.B4O97_01660"/>
<proteinExistence type="inferred from homology"/>
<sequence>MQTTTGRSTELARLAQQFRLEVLDVLHKKGTGHWGGASSVADLLTHLYFERMNIRPDDPKWEERDRLVLSKGHASAMLYTVLAHRGYFPVEEVQTFRDLNSRLQGHPCMNKTAGVEMSTGALGHGISVGLGMSLASQLSGKNFWSYVITGEGCLDEGQSWEGIMAAAKFKPKKLALLVDYNKVQLDGAASEIMPLDPLDEKFRAFGWRVAPKVYDGHNHDEIAEAFTWLDSEEAGPSVMIFRTHKGKGVSFMEDNHKWHGAPIDDETYAKARPELEAGLAKLEAK</sequence>
<evidence type="ECO:0000313" key="6">
    <source>
        <dbReference type="Proteomes" id="UP000192343"/>
    </source>
</evidence>
<dbReference type="InterPro" id="IPR005474">
    <property type="entry name" value="Transketolase_N"/>
</dbReference>
<feature type="domain" description="Transketolase N-terminal" evidence="4">
    <location>
        <begin position="13"/>
        <end position="274"/>
    </location>
</feature>
<dbReference type="PANTHER" id="PTHR47514:SF1">
    <property type="entry name" value="TRANSKETOLASE N-TERMINAL SECTION-RELATED"/>
    <property type="match status" value="1"/>
</dbReference>
<dbReference type="AlphaFoldDB" id="A0A1Y1S1P6"/>
<dbReference type="OrthoDB" id="8732661at2"/>
<dbReference type="Proteomes" id="UP000192343">
    <property type="component" value="Unassembled WGS sequence"/>
</dbReference>
<evidence type="ECO:0000259" key="4">
    <source>
        <dbReference type="Pfam" id="PF00456"/>
    </source>
</evidence>
<evidence type="ECO:0000256" key="2">
    <source>
        <dbReference type="ARBA" id="ARBA00007131"/>
    </source>
</evidence>
<evidence type="ECO:0000313" key="5">
    <source>
        <dbReference type="EMBL" id="ORC37734.1"/>
    </source>
</evidence>
<name>A0A1Y1S1P6_9SPIO</name>
<keyword evidence="3" id="KW-0786">Thiamine pyrophosphate</keyword>
<organism evidence="5 6">
    <name type="scientific">Marispirochaeta aestuarii</name>
    <dbReference type="NCBI Taxonomy" id="1963862"/>
    <lineage>
        <taxon>Bacteria</taxon>
        <taxon>Pseudomonadati</taxon>
        <taxon>Spirochaetota</taxon>
        <taxon>Spirochaetia</taxon>
        <taxon>Spirochaetales</taxon>
        <taxon>Spirochaetaceae</taxon>
        <taxon>Marispirochaeta</taxon>
    </lineage>
</organism>
<protein>
    <submittedName>
        <fullName evidence="5">Transketolase</fullName>
    </submittedName>
</protein>
<dbReference type="InterPro" id="IPR029061">
    <property type="entry name" value="THDP-binding"/>
</dbReference>
<keyword evidence="6" id="KW-1185">Reference proteome</keyword>
<reference evidence="5 6" key="1">
    <citation type="submission" date="2017-03" db="EMBL/GenBank/DDBJ databases">
        <title>Draft Genome sequence of Marispirochaeta sp. strain JC444.</title>
        <authorList>
            <person name="Shivani Y."/>
            <person name="Subhash Y."/>
            <person name="Sasikala C."/>
            <person name="Ramana C."/>
        </authorList>
    </citation>
    <scope>NUCLEOTIDE SEQUENCE [LARGE SCALE GENOMIC DNA]</scope>
    <source>
        <strain evidence="5 6">JC444</strain>
    </source>
</reference>
<dbReference type="PANTHER" id="PTHR47514">
    <property type="entry name" value="TRANSKETOLASE N-TERMINAL SECTION-RELATED"/>
    <property type="match status" value="1"/>
</dbReference>
<gene>
    <name evidence="5" type="ORF">B4O97_01660</name>
</gene>
<accession>A0A1Y1S1P6</accession>
<comment type="caution">
    <text evidence="5">The sequence shown here is derived from an EMBL/GenBank/DDBJ whole genome shotgun (WGS) entry which is preliminary data.</text>
</comment>
<dbReference type="RefSeq" id="WP_083047681.1">
    <property type="nucleotide sequence ID" value="NZ_CAXXQO010000003.1"/>
</dbReference>
<comment type="similarity">
    <text evidence="2">Belongs to the transketolase family.</text>
</comment>
<evidence type="ECO:0000256" key="3">
    <source>
        <dbReference type="ARBA" id="ARBA00023052"/>
    </source>
</evidence>
<dbReference type="Gene3D" id="3.40.50.970">
    <property type="match status" value="1"/>
</dbReference>
<dbReference type="SUPFAM" id="SSF52518">
    <property type="entry name" value="Thiamin diphosphate-binding fold (THDP-binding)"/>
    <property type="match status" value="1"/>
</dbReference>
<dbReference type="CDD" id="cd02012">
    <property type="entry name" value="TPP_TK"/>
    <property type="match status" value="1"/>
</dbReference>
<dbReference type="Pfam" id="PF00456">
    <property type="entry name" value="Transketolase_N"/>
    <property type="match status" value="1"/>
</dbReference>